<keyword evidence="4" id="KW-1185">Reference proteome</keyword>
<gene>
    <name evidence="3" type="ORF">GCM10017566_01790</name>
</gene>
<dbReference type="AlphaFoldDB" id="A0A8H9ILY9"/>
<dbReference type="GO" id="GO:0005975">
    <property type="term" value="P:carbohydrate metabolic process"/>
    <property type="evidence" value="ECO:0007669"/>
    <property type="project" value="UniProtKB-ARBA"/>
</dbReference>
<sequence>MDPRPVLLAVLTGALLTGAVQTGLAARPAAPLVQGLANGAVTTSAVFDQVSVTAHDPNAVRLLLDGKPLPVVREGNRLVLPKLRLPEGPHTLTARLGRLEAFPQSDVTRTFTVDDTPPQVSLAPVEATDLHEPVTVRGSASGAQRVNINGSEVNVDPDGAFSTTLPSPPGSIALSAVDEAGNVASTEVTVQAHHPGMRGVHMTALAWASPALREPVLQLARDGLIDTVELDIKDEDGEIGYDSQVPLAREIGAAKGYYDARAALDELHGMKIRVVGRLVAFRDPILARASWDSGHHDRLVQTADGQAWASGYGDYTFTNPANQEVRDYNTQLATEAAALGFDDILYDYVRRPEGSLDRMRLPGLQGTPEQAITEFLAQNRDAVHAHGAFLGASVFGIAITRPTQIAQDIPAMSHEVDYVAPMVYPSHWGAGEYGLDDPEAAPHDITARSLADFAKQARQGGAVTVPWLQAFSMHIPYGPAEIKAQIAAAHENGMDSFLLWNAACRYDPAALGG</sequence>
<feature type="signal peptide" evidence="1">
    <location>
        <begin position="1"/>
        <end position="25"/>
    </location>
</feature>
<evidence type="ECO:0000313" key="4">
    <source>
        <dbReference type="Proteomes" id="UP000658656"/>
    </source>
</evidence>
<protein>
    <recommendedName>
        <fullName evidence="2">DUF4015 domain-containing protein</fullName>
    </recommendedName>
</protein>
<reference evidence="3" key="2">
    <citation type="submission" date="2020-09" db="EMBL/GenBank/DDBJ databases">
        <authorList>
            <person name="Sun Q."/>
            <person name="Zhou Y."/>
        </authorList>
    </citation>
    <scope>NUCLEOTIDE SEQUENCE</scope>
    <source>
        <strain evidence="3">CGMCC 4.7679</strain>
    </source>
</reference>
<dbReference type="Gene3D" id="2.60.40.10">
    <property type="entry name" value="Immunoglobulins"/>
    <property type="match status" value="1"/>
</dbReference>
<evidence type="ECO:0000313" key="3">
    <source>
        <dbReference type="EMBL" id="GHF32845.1"/>
    </source>
</evidence>
<dbReference type="Pfam" id="PF13200">
    <property type="entry name" value="DUF4015"/>
    <property type="match status" value="1"/>
</dbReference>
<proteinExistence type="predicted"/>
<dbReference type="InterPro" id="IPR013783">
    <property type="entry name" value="Ig-like_fold"/>
</dbReference>
<name>A0A8H9ILY9_9PSEU</name>
<dbReference type="EMBL" id="BNAV01000001">
    <property type="protein sequence ID" value="GHF32845.1"/>
    <property type="molecule type" value="Genomic_DNA"/>
</dbReference>
<dbReference type="InterPro" id="IPR017853">
    <property type="entry name" value="GH"/>
</dbReference>
<accession>A0A8H9ILY9</accession>
<evidence type="ECO:0000256" key="1">
    <source>
        <dbReference type="SAM" id="SignalP"/>
    </source>
</evidence>
<evidence type="ECO:0000259" key="2">
    <source>
        <dbReference type="Pfam" id="PF13200"/>
    </source>
</evidence>
<dbReference type="RefSeq" id="WP_229880237.1">
    <property type="nucleotide sequence ID" value="NZ_BNAV01000001.1"/>
</dbReference>
<dbReference type="SUPFAM" id="SSF51445">
    <property type="entry name" value="(Trans)glycosidases"/>
    <property type="match status" value="1"/>
</dbReference>
<dbReference type="Pfam" id="PF09136">
    <property type="entry name" value="Glucodextran_B"/>
    <property type="match status" value="1"/>
</dbReference>
<keyword evidence="1" id="KW-0732">Signal</keyword>
<feature type="chain" id="PRO_5034644250" description="DUF4015 domain-containing protein" evidence="1">
    <location>
        <begin position="26"/>
        <end position="513"/>
    </location>
</feature>
<organism evidence="3 4">
    <name type="scientific">Amycolatopsis bartoniae</name>
    <dbReference type="NCBI Taxonomy" id="941986"/>
    <lineage>
        <taxon>Bacteria</taxon>
        <taxon>Bacillati</taxon>
        <taxon>Actinomycetota</taxon>
        <taxon>Actinomycetes</taxon>
        <taxon>Pseudonocardiales</taxon>
        <taxon>Pseudonocardiaceae</taxon>
        <taxon>Amycolatopsis</taxon>
    </lineage>
</organism>
<feature type="domain" description="DUF4015" evidence="2">
    <location>
        <begin position="199"/>
        <end position="506"/>
    </location>
</feature>
<reference evidence="3" key="1">
    <citation type="journal article" date="2014" name="Int. J. Syst. Evol. Microbiol.">
        <title>Complete genome sequence of Corynebacterium casei LMG S-19264T (=DSM 44701T), isolated from a smear-ripened cheese.</title>
        <authorList>
            <consortium name="US DOE Joint Genome Institute (JGI-PGF)"/>
            <person name="Walter F."/>
            <person name="Albersmeier A."/>
            <person name="Kalinowski J."/>
            <person name="Ruckert C."/>
        </authorList>
    </citation>
    <scope>NUCLEOTIDE SEQUENCE</scope>
    <source>
        <strain evidence="3">CGMCC 4.7679</strain>
    </source>
</reference>
<comment type="caution">
    <text evidence="3">The sequence shown here is derived from an EMBL/GenBank/DDBJ whole genome shotgun (WGS) entry which is preliminary data.</text>
</comment>
<dbReference type="Proteomes" id="UP000658656">
    <property type="component" value="Unassembled WGS sequence"/>
</dbReference>
<dbReference type="InterPro" id="IPR025275">
    <property type="entry name" value="DUF4015"/>
</dbReference>
<dbReference type="Gene3D" id="3.20.20.80">
    <property type="entry name" value="Glycosidases"/>
    <property type="match status" value="1"/>
</dbReference>